<evidence type="ECO:0000313" key="6">
    <source>
        <dbReference type="EMBL" id="AEF95100.1"/>
    </source>
</evidence>
<keyword evidence="2" id="KW-0479">Metal-binding</keyword>
<accession>F6B2Z2</accession>
<dbReference type="STRING" id="868595.Desca_2265"/>
<dbReference type="RefSeq" id="WP_003541861.1">
    <property type="nucleotide sequence ID" value="NC_015565.1"/>
</dbReference>
<proteinExistence type="predicted"/>
<dbReference type="InterPro" id="IPR051453">
    <property type="entry name" value="MBL_Glyoxalase_II"/>
</dbReference>
<keyword evidence="7" id="KW-1185">Reference proteome</keyword>
<evidence type="ECO:0000256" key="2">
    <source>
        <dbReference type="ARBA" id="ARBA00022723"/>
    </source>
</evidence>
<organism evidence="6 7">
    <name type="scientific">Desulfotomaculum nigrificans (strain DSM 14880 / VKM B-2319 / CO-1-SRB)</name>
    <name type="common">Desulfotomaculum carboxydivorans</name>
    <dbReference type="NCBI Taxonomy" id="868595"/>
    <lineage>
        <taxon>Bacteria</taxon>
        <taxon>Bacillati</taxon>
        <taxon>Bacillota</taxon>
        <taxon>Clostridia</taxon>
        <taxon>Eubacteriales</taxon>
        <taxon>Desulfotomaculaceae</taxon>
        <taxon>Desulfotomaculum</taxon>
    </lineage>
</organism>
<dbReference type="PANTHER" id="PTHR46233">
    <property type="entry name" value="HYDROXYACYLGLUTATHIONE HYDROLASE GLOC"/>
    <property type="match status" value="1"/>
</dbReference>
<keyword evidence="4" id="KW-0862">Zinc</keyword>
<dbReference type="eggNOG" id="COG0491">
    <property type="taxonomic scope" value="Bacteria"/>
</dbReference>
<dbReference type="Proteomes" id="UP000009226">
    <property type="component" value="Chromosome"/>
</dbReference>
<dbReference type="GO" id="GO:0046872">
    <property type="term" value="F:metal ion binding"/>
    <property type="evidence" value="ECO:0007669"/>
    <property type="project" value="UniProtKB-KW"/>
</dbReference>
<dbReference type="Pfam" id="PF00753">
    <property type="entry name" value="Lactamase_B"/>
    <property type="match status" value="1"/>
</dbReference>
<dbReference type="AlphaFoldDB" id="F6B2Z2"/>
<dbReference type="PANTHER" id="PTHR46233:SF3">
    <property type="entry name" value="HYDROXYACYLGLUTATHIONE HYDROLASE GLOC"/>
    <property type="match status" value="1"/>
</dbReference>
<dbReference type="KEGG" id="dca:Desca_2265"/>
<name>F6B2Z2_DESCC</name>
<keyword evidence="3" id="KW-0378">Hydrolase</keyword>
<dbReference type="InterPro" id="IPR036866">
    <property type="entry name" value="RibonucZ/Hydroxyglut_hydro"/>
</dbReference>
<dbReference type="SUPFAM" id="SSF56281">
    <property type="entry name" value="Metallo-hydrolase/oxidoreductase"/>
    <property type="match status" value="1"/>
</dbReference>
<gene>
    <name evidence="6" type="ordered locus">Desca_2265</name>
</gene>
<evidence type="ECO:0000259" key="5">
    <source>
        <dbReference type="SMART" id="SM00849"/>
    </source>
</evidence>
<dbReference type="Gene3D" id="3.60.15.10">
    <property type="entry name" value="Ribonuclease Z/Hydroxyacylglutathione hydrolase-like"/>
    <property type="match status" value="1"/>
</dbReference>
<feature type="domain" description="Metallo-beta-lactamase" evidence="5">
    <location>
        <begin position="12"/>
        <end position="189"/>
    </location>
</feature>
<dbReference type="SMART" id="SM00849">
    <property type="entry name" value="Lactamase_B"/>
    <property type="match status" value="1"/>
</dbReference>
<evidence type="ECO:0000256" key="3">
    <source>
        <dbReference type="ARBA" id="ARBA00022801"/>
    </source>
</evidence>
<dbReference type="CDD" id="cd06262">
    <property type="entry name" value="metallo-hydrolase-like_MBL-fold"/>
    <property type="match status" value="1"/>
</dbReference>
<comment type="cofactor">
    <cofactor evidence="1">
        <name>Zn(2+)</name>
        <dbReference type="ChEBI" id="CHEBI:29105"/>
    </cofactor>
</comment>
<reference evidence="6" key="1">
    <citation type="submission" date="2011-05" db="EMBL/GenBank/DDBJ databases">
        <title>Complete sequence of Desulfotomaculum carboxydivorans CO-1-SRB.</title>
        <authorList>
            <consortium name="US DOE Joint Genome Institute"/>
            <person name="Lucas S."/>
            <person name="Han J."/>
            <person name="Lapidus A."/>
            <person name="Cheng J.-F."/>
            <person name="Goodwin L."/>
            <person name="Pitluck S."/>
            <person name="Peters L."/>
            <person name="Mikhailova N."/>
            <person name="Lu M."/>
            <person name="Han C."/>
            <person name="Tapia R."/>
            <person name="Land M."/>
            <person name="Hauser L."/>
            <person name="Kyrpides N."/>
            <person name="Ivanova N."/>
            <person name="Pagani I."/>
            <person name="Stams A."/>
            <person name="Plugge C."/>
            <person name="Muyzer G."/>
            <person name="Kuever J."/>
            <person name="Parshina S."/>
            <person name="Ivanova A."/>
            <person name="Nazina T."/>
            <person name="Woyke T."/>
        </authorList>
    </citation>
    <scope>NUCLEOTIDE SEQUENCE [LARGE SCALE GENOMIC DNA]</scope>
    <source>
        <strain evidence="6">CO-1-SRB</strain>
    </source>
</reference>
<dbReference type="HOGENOM" id="CLU_030571_5_4_9"/>
<evidence type="ECO:0000256" key="4">
    <source>
        <dbReference type="ARBA" id="ARBA00022833"/>
    </source>
</evidence>
<dbReference type="EMBL" id="CP002736">
    <property type="protein sequence ID" value="AEF95100.1"/>
    <property type="molecule type" value="Genomic_DNA"/>
</dbReference>
<evidence type="ECO:0000256" key="1">
    <source>
        <dbReference type="ARBA" id="ARBA00001947"/>
    </source>
</evidence>
<dbReference type="GO" id="GO:0016787">
    <property type="term" value="F:hydrolase activity"/>
    <property type="evidence" value="ECO:0007669"/>
    <property type="project" value="UniProtKB-KW"/>
</dbReference>
<evidence type="ECO:0000313" key="7">
    <source>
        <dbReference type="Proteomes" id="UP000009226"/>
    </source>
</evidence>
<sequence>MLIETLPVGNLEANCYIIGCPETDQAAIVDPGDEARRILAQVAKLGLTVSAIILTHGHYDHIGAVAELKKATGAPVMIHRQDSEMLTKPALNLSAWLGEDIELKPADRLLEDGDLIKVGNLTLEVLHTPGHTPGGICLKVGGDVFTGDTLFAQSVGRSDFPGGSHTTLINSIKQKLLVLPDDTMIYPGHGPASTIGQEKRLNPYLQN</sequence>
<protein>
    <submittedName>
        <fullName evidence="6">Beta-lactamase domain protein</fullName>
    </submittedName>
</protein>
<dbReference type="InterPro" id="IPR001279">
    <property type="entry name" value="Metallo-B-lactamas"/>
</dbReference>